<sequence>MKFEIYPAAATAILAIICAVGAVYSALANGVMVANGATFGTIFFTVATVLLWDYRYWNSAKEKEQFKKEQAPWL</sequence>
<evidence type="ECO:0000313" key="2">
    <source>
        <dbReference type="EMBL" id="AZF88227.1"/>
    </source>
</evidence>
<evidence type="ECO:0000256" key="1">
    <source>
        <dbReference type="SAM" id="Phobius"/>
    </source>
</evidence>
<dbReference type="KEGG" id="vg:80020175"/>
<evidence type="ECO:0000313" key="3">
    <source>
        <dbReference type="Proteomes" id="UP000325457"/>
    </source>
</evidence>
<dbReference type="Proteomes" id="UP000325457">
    <property type="component" value="Segment"/>
</dbReference>
<keyword evidence="1" id="KW-0472">Membrane</keyword>
<proteinExistence type="predicted"/>
<accession>A0A5K7NI33</accession>
<gene>
    <name evidence="2" type="primary">44</name>
    <name evidence="2" type="ORF">SEA_SPARTOI_44</name>
</gene>
<feature type="transmembrane region" description="Helical" evidence="1">
    <location>
        <begin position="7"/>
        <end position="27"/>
    </location>
</feature>
<keyword evidence="1" id="KW-1133">Transmembrane helix</keyword>
<dbReference type="EMBL" id="MK061416">
    <property type="protein sequence ID" value="AZF88227.1"/>
    <property type="molecule type" value="Genomic_DNA"/>
</dbReference>
<dbReference type="GeneID" id="80020175"/>
<dbReference type="RefSeq" id="YP_010755520.1">
    <property type="nucleotide sequence ID" value="NC_073471.1"/>
</dbReference>
<protein>
    <submittedName>
        <fullName evidence="2">Uncharacterized protein</fullName>
    </submittedName>
</protein>
<keyword evidence="1" id="KW-0812">Transmembrane</keyword>
<organism evidence="2 3">
    <name type="scientific">Rothia phage Spartoi</name>
    <dbReference type="NCBI Taxonomy" id="2483661"/>
    <lineage>
        <taxon>Viruses</taxon>
        <taxon>Duplodnaviria</taxon>
        <taxon>Heunggongvirae</taxon>
        <taxon>Uroviricota</taxon>
        <taxon>Caudoviricetes</taxon>
        <taxon>Spartoivirus</taxon>
        <taxon>Spartoivirus spartoi</taxon>
    </lineage>
</organism>
<keyword evidence="3" id="KW-1185">Reference proteome</keyword>
<reference evidence="2 3" key="1">
    <citation type="submission" date="2018-10" db="EMBL/GenBank/DDBJ databases">
        <authorList>
            <person name="Smith K."/>
            <person name="Ring A."/>
            <person name="Cross T."/>
            <person name="Beshay M."/>
            <person name="Miah F."/>
            <person name="Nowoslaski J."/>
            <person name="Mia S."/>
            <person name="Micha L."/>
            <person name="Baxter C."/>
            <person name="Ahmad Z."/>
            <person name="Sunnen C.N."/>
            <person name="Janetopoulos C."/>
            <person name="Garlena R.A."/>
            <person name="Russell D.A."/>
            <person name="Pope W.H."/>
            <person name="Jacobs-Sera D."/>
            <person name="Hatfull G.F."/>
        </authorList>
    </citation>
    <scope>NUCLEOTIDE SEQUENCE [LARGE SCALE GENOMIC DNA]</scope>
</reference>
<feature type="transmembrane region" description="Helical" evidence="1">
    <location>
        <begin position="33"/>
        <end position="54"/>
    </location>
</feature>
<name>A0A5K7NI33_9CAUD</name>